<dbReference type="EMBL" id="PFBG01000028">
    <property type="protein sequence ID" value="PIR85760.1"/>
    <property type="molecule type" value="Genomic_DNA"/>
</dbReference>
<dbReference type="InterPro" id="IPR050570">
    <property type="entry name" value="Cell_wall_metabolism_enzyme"/>
</dbReference>
<organism evidence="3 4">
    <name type="scientific">Candidatus Kaiserbacteria bacterium CG10_big_fil_rev_8_21_14_0_10_44_10</name>
    <dbReference type="NCBI Taxonomy" id="1974606"/>
    <lineage>
        <taxon>Bacteria</taxon>
        <taxon>Candidatus Kaiseribacteriota</taxon>
    </lineage>
</organism>
<feature type="chain" id="PRO_5013621465" description="M23ase beta-sheet core domain-containing protein" evidence="1">
    <location>
        <begin position="21"/>
        <end position="142"/>
    </location>
</feature>
<dbReference type="AlphaFoldDB" id="A0A2H0UHB5"/>
<comment type="caution">
    <text evidence="3">The sequence shown here is derived from an EMBL/GenBank/DDBJ whole genome shotgun (WGS) entry which is preliminary data.</text>
</comment>
<dbReference type="PANTHER" id="PTHR21666">
    <property type="entry name" value="PEPTIDASE-RELATED"/>
    <property type="match status" value="1"/>
</dbReference>
<proteinExistence type="predicted"/>
<dbReference type="GO" id="GO:0004222">
    <property type="term" value="F:metalloendopeptidase activity"/>
    <property type="evidence" value="ECO:0007669"/>
    <property type="project" value="TreeGrafter"/>
</dbReference>
<dbReference type="InterPro" id="IPR011055">
    <property type="entry name" value="Dup_hybrid_motif"/>
</dbReference>
<reference evidence="4" key="1">
    <citation type="submission" date="2017-09" db="EMBL/GenBank/DDBJ databases">
        <title>Depth-based differentiation of microbial function through sediment-hosted aquifers and enrichment of novel symbionts in the deep terrestrial subsurface.</title>
        <authorList>
            <person name="Probst A.J."/>
            <person name="Ladd B."/>
            <person name="Jarett J.K."/>
            <person name="Geller-Mcgrath D.E."/>
            <person name="Sieber C.M.K."/>
            <person name="Emerson J.B."/>
            <person name="Anantharaman K."/>
            <person name="Thomas B.C."/>
            <person name="Malmstrom R."/>
            <person name="Stieglmeier M."/>
            <person name="Klingl A."/>
            <person name="Woyke T."/>
            <person name="Ryan C.M."/>
            <person name="Banfield J.F."/>
        </authorList>
    </citation>
    <scope>NUCLEOTIDE SEQUENCE [LARGE SCALE GENOMIC DNA]</scope>
</reference>
<keyword evidence="1" id="KW-0732">Signal</keyword>
<accession>A0A2H0UHB5</accession>
<dbReference type="CDD" id="cd12797">
    <property type="entry name" value="M23_peptidase"/>
    <property type="match status" value="1"/>
</dbReference>
<feature type="signal peptide" evidence="1">
    <location>
        <begin position="1"/>
        <end position="20"/>
    </location>
</feature>
<feature type="domain" description="M23ase beta-sheet core" evidence="2">
    <location>
        <begin position="41"/>
        <end position="125"/>
    </location>
</feature>
<evidence type="ECO:0000313" key="3">
    <source>
        <dbReference type="EMBL" id="PIR85760.1"/>
    </source>
</evidence>
<evidence type="ECO:0000256" key="1">
    <source>
        <dbReference type="SAM" id="SignalP"/>
    </source>
</evidence>
<dbReference type="SUPFAM" id="SSF51261">
    <property type="entry name" value="Duplicated hybrid motif"/>
    <property type="match status" value="1"/>
</dbReference>
<name>A0A2H0UHB5_9BACT</name>
<evidence type="ECO:0000313" key="4">
    <source>
        <dbReference type="Proteomes" id="UP000229612"/>
    </source>
</evidence>
<evidence type="ECO:0000259" key="2">
    <source>
        <dbReference type="Pfam" id="PF01551"/>
    </source>
</evidence>
<dbReference type="Proteomes" id="UP000229612">
    <property type="component" value="Unassembled WGS sequence"/>
</dbReference>
<sequence length="142" mass="15417">MNRLAFSLVVCLNLSATVVAQEDKDFNWPVPSAEITIIEGRDGILMSHPETTAIRAIASGEVIFVGTLPKDKEVGLIVLLKHVDEFYSVYGRLGEVNVARGDTVSDGAQIATQAPGELLYFELRGPDGPVSKPHEYSGFLEE</sequence>
<protein>
    <recommendedName>
        <fullName evidence="2">M23ase beta-sheet core domain-containing protein</fullName>
    </recommendedName>
</protein>
<dbReference type="InterPro" id="IPR016047">
    <property type="entry name" value="M23ase_b-sheet_dom"/>
</dbReference>
<dbReference type="Gene3D" id="2.70.70.10">
    <property type="entry name" value="Glucose Permease (Domain IIA)"/>
    <property type="match status" value="1"/>
</dbReference>
<dbReference type="Pfam" id="PF01551">
    <property type="entry name" value="Peptidase_M23"/>
    <property type="match status" value="1"/>
</dbReference>
<dbReference type="PANTHER" id="PTHR21666:SF270">
    <property type="entry name" value="MUREIN HYDROLASE ACTIVATOR ENVC"/>
    <property type="match status" value="1"/>
</dbReference>
<gene>
    <name evidence="3" type="ORF">COU14_02565</name>
</gene>